<comment type="subcellular location">
    <subcellularLocation>
        <location evidence="1">Membrane</location>
        <topology evidence="1">Multi-pass membrane protein</topology>
    </subcellularLocation>
</comment>
<dbReference type="Pfam" id="PF01529">
    <property type="entry name" value="DHHC"/>
    <property type="match status" value="1"/>
</dbReference>
<evidence type="ECO:0000256" key="2">
    <source>
        <dbReference type="ARBA" id="ARBA00022679"/>
    </source>
</evidence>
<reference evidence="9 10" key="1">
    <citation type="journal article" date="2015" name="Sci. Rep.">
        <title>Genome of the facultative scuticociliatosis pathogen Pseudocohnilembus persalinus provides insight into its virulence through horizontal gene transfer.</title>
        <authorList>
            <person name="Xiong J."/>
            <person name="Wang G."/>
            <person name="Cheng J."/>
            <person name="Tian M."/>
            <person name="Pan X."/>
            <person name="Warren A."/>
            <person name="Jiang C."/>
            <person name="Yuan D."/>
            <person name="Miao W."/>
        </authorList>
    </citation>
    <scope>NUCLEOTIDE SEQUENCE [LARGE SCALE GENOMIC DNA]</scope>
    <source>
        <strain evidence="9">36N120E</strain>
    </source>
</reference>
<comment type="domain">
    <text evidence="7">The DHHC domain is required for palmitoyltransferase activity.</text>
</comment>
<dbReference type="AlphaFoldDB" id="A0A0V0QU89"/>
<feature type="transmembrane region" description="Helical" evidence="7">
    <location>
        <begin position="110"/>
        <end position="131"/>
    </location>
</feature>
<name>A0A0V0QU89_PSEPJ</name>
<keyword evidence="2 7" id="KW-0808">Transferase</keyword>
<evidence type="ECO:0000256" key="1">
    <source>
        <dbReference type="ARBA" id="ARBA00004141"/>
    </source>
</evidence>
<keyword evidence="5 7" id="KW-0472">Membrane</keyword>
<organism evidence="9 10">
    <name type="scientific">Pseudocohnilembus persalinus</name>
    <name type="common">Ciliate</name>
    <dbReference type="NCBI Taxonomy" id="266149"/>
    <lineage>
        <taxon>Eukaryota</taxon>
        <taxon>Sar</taxon>
        <taxon>Alveolata</taxon>
        <taxon>Ciliophora</taxon>
        <taxon>Intramacronucleata</taxon>
        <taxon>Oligohymenophorea</taxon>
        <taxon>Scuticociliatia</taxon>
        <taxon>Philasterida</taxon>
        <taxon>Pseudocohnilembidae</taxon>
        <taxon>Pseudocohnilembus</taxon>
    </lineage>
</organism>
<comment type="similarity">
    <text evidence="7">Belongs to the DHHC palmitoyltransferase family.</text>
</comment>
<evidence type="ECO:0000256" key="6">
    <source>
        <dbReference type="ARBA" id="ARBA00023315"/>
    </source>
</evidence>
<dbReference type="GO" id="GO:0016020">
    <property type="term" value="C:membrane"/>
    <property type="evidence" value="ECO:0007669"/>
    <property type="project" value="UniProtKB-SubCell"/>
</dbReference>
<comment type="caution">
    <text evidence="9">The sequence shown here is derived from an EMBL/GenBank/DDBJ whole genome shotgun (WGS) entry which is preliminary data.</text>
</comment>
<sequence length="265" mass="32329">MDKDINSLKNTDKNQLYELDFFPEKLIKHCQKCLIIQKKNQSPQQQQSKKIYENENCQKNQENIDQLQKEVFLWKPPRSYHCKICQQCVFLMDHHCVWVNNCIGANNIKFFFLFNFYTCLYSLASGIWIMSSIYVYYVKQPKTSFDDFGKYIMGFYGFLSMFFVFFTFVFISDLLTSIENNQTTVEEEKKIKGKPCRKLFQYLKQTFGDNYLLWYIPVHQKINRNYLELTYPETKKFEEQFVYFEDKLKDDKHIFYQFYQNYKYI</sequence>
<keyword evidence="10" id="KW-1185">Reference proteome</keyword>
<evidence type="ECO:0000313" key="9">
    <source>
        <dbReference type="EMBL" id="KRX05562.1"/>
    </source>
</evidence>
<evidence type="ECO:0000256" key="5">
    <source>
        <dbReference type="ARBA" id="ARBA00023136"/>
    </source>
</evidence>
<dbReference type="EMBL" id="LDAU01000106">
    <property type="protein sequence ID" value="KRX05562.1"/>
    <property type="molecule type" value="Genomic_DNA"/>
</dbReference>
<evidence type="ECO:0000313" key="10">
    <source>
        <dbReference type="Proteomes" id="UP000054937"/>
    </source>
</evidence>
<evidence type="ECO:0000259" key="8">
    <source>
        <dbReference type="Pfam" id="PF01529"/>
    </source>
</evidence>
<protein>
    <recommendedName>
        <fullName evidence="7">Palmitoyltransferase</fullName>
        <ecNumber evidence="7">2.3.1.225</ecNumber>
    </recommendedName>
</protein>
<dbReference type="Proteomes" id="UP000054937">
    <property type="component" value="Unassembled WGS sequence"/>
</dbReference>
<dbReference type="PANTHER" id="PTHR12246">
    <property type="entry name" value="PALMITOYLTRANSFERASE ZDHHC16"/>
    <property type="match status" value="1"/>
</dbReference>
<proteinExistence type="inferred from homology"/>
<gene>
    <name evidence="9" type="ORF">PPERSA_12740</name>
</gene>
<evidence type="ECO:0000256" key="7">
    <source>
        <dbReference type="RuleBase" id="RU079119"/>
    </source>
</evidence>
<dbReference type="EC" id="2.3.1.225" evidence="7"/>
<keyword evidence="4 7" id="KW-1133">Transmembrane helix</keyword>
<feature type="transmembrane region" description="Helical" evidence="7">
    <location>
        <begin position="151"/>
        <end position="171"/>
    </location>
</feature>
<evidence type="ECO:0000256" key="3">
    <source>
        <dbReference type="ARBA" id="ARBA00022692"/>
    </source>
</evidence>
<comment type="catalytic activity">
    <reaction evidence="7">
        <text>L-cysteinyl-[protein] + hexadecanoyl-CoA = S-hexadecanoyl-L-cysteinyl-[protein] + CoA</text>
        <dbReference type="Rhea" id="RHEA:36683"/>
        <dbReference type="Rhea" id="RHEA-COMP:10131"/>
        <dbReference type="Rhea" id="RHEA-COMP:11032"/>
        <dbReference type="ChEBI" id="CHEBI:29950"/>
        <dbReference type="ChEBI" id="CHEBI:57287"/>
        <dbReference type="ChEBI" id="CHEBI:57379"/>
        <dbReference type="ChEBI" id="CHEBI:74151"/>
        <dbReference type="EC" id="2.3.1.225"/>
    </reaction>
</comment>
<dbReference type="InterPro" id="IPR001594">
    <property type="entry name" value="Palmitoyltrfase_DHHC"/>
</dbReference>
<dbReference type="InterPro" id="IPR039859">
    <property type="entry name" value="PFA4/ZDH16/20/ERF2-like"/>
</dbReference>
<dbReference type="PROSITE" id="PS50216">
    <property type="entry name" value="DHHC"/>
    <property type="match status" value="1"/>
</dbReference>
<feature type="domain" description="Palmitoyltransferase DHHC" evidence="8">
    <location>
        <begin position="64"/>
        <end position="190"/>
    </location>
</feature>
<keyword evidence="6 7" id="KW-0012">Acyltransferase</keyword>
<dbReference type="InParanoid" id="A0A0V0QU89"/>
<keyword evidence="3 7" id="KW-0812">Transmembrane</keyword>
<dbReference type="OrthoDB" id="331948at2759"/>
<dbReference type="GO" id="GO:0019706">
    <property type="term" value="F:protein-cysteine S-palmitoyltransferase activity"/>
    <property type="evidence" value="ECO:0007669"/>
    <property type="project" value="UniProtKB-EC"/>
</dbReference>
<accession>A0A0V0QU89</accession>
<evidence type="ECO:0000256" key="4">
    <source>
        <dbReference type="ARBA" id="ARBA00022989"/>
    </source>
</evidence>